<dbReference type="Gene3D" id="3.10.450.700">
    <property type="match status" value="1"/>
</dbReference>
<name>A0A4S8IXM7_MUSBA</name>
<keyword evidence="4" id="KW-1185">Reference proteome</keyword>
<dbReference type="Proteomes" id="UP000317650">
    <property type="component" value="Chromosome 10"/>
</dbReference>
<organism evidence="3 4">
    <name type="scientific">Musa balbisiana</name>
    <name type="common">Banana</name>
    <dbReference type="NCBI Taxonomy" id="52838"/>
    <lineage>
        <taxon>Eukaryota</taxon>
        <taxon>Viridiplantae</taxon>
        <taxon>Streptophyta</taxon>
        <taxon>Embryophyta</taxon>
        <taxon>Tracheophyta</taxon>
        <taxon>Spermatophyta</taxon>
        <taxon>Magnoliopsida</taxon>
        <taxon>Liliopsida</taxon>
        <taxon>Zingiberales</taxon>
        <taxon>Musaceae</taxon>
        <taxon>Musa</taxon>
    </lineage>
</organism>
<proteinExistence type="inferred from homology"/>
<dbReference type="SMART" id="SM00712">
    <property type="entry name" value="PUR"/>
    <property type="match status" value="1"/>
</dbReference>
<gene>
    <name evidence="3" type="ORF">C4D60_Mb10t16980</name>
</gene>
<dbReference type="GO" id="GO:0000977">
    <property type="term" value="F:RNA polymerase II transcription regulatory region sequence-specific DNA binding"/>
    <property type="evidence" value="ECO:0007669"/>
    <property type="project" value="InterPro"/>
</dbReference>
<evidence type="ECO:0000313" key="3">
    <source>
        <dbReference type="EMBL" id="THU53678.1"/>
    </source>
</evidence>
<keyword evidence="2" id="KW-0238">DNA-binding</keyword>
<evidence type="ECO:0000256" key="1">
    <source>
        <dbReference type="ARBA" id="ARBA00009251"/>
    </source>
</evidence>
<dbReference type="AlphaFoldDB" id="A0A4S8IXM7"/>
<dbReference type="InterPro" id="IPR006628">
    <property type="entry name" value="PUR-bd_fam"/>
</dbReference>
<accession>A0A4S8IXM7</accession>
<comment type="caution">
    <text evidence="3">The sequence shown here is derived from an EMBL/GenBank/DDBJ whole genome shotgun (WGS) entry which is preliminary data.</text>
</comment>
<reference evidence="3 4" key="1">
    <citation type="journal article" date="2019" name="Nat. Plants">
        <title>Genome sequencing of Musa balbisiana reveals subgenome evolution and function divergence in polyploid bananas.</title>
        <authorList>
            <person name="Yao X."/>
        </authorList>
    </citation>
    <scope>NUCLEOTIDE SEQUENCE [LARGE SCALE GENOMIC DNA]</scope>
    <source>
        <strain evidence="4">cv. DH-PKW</strain>
        <tissue evidence="3">Leaves</tissue>
    </source>
</reference>
<evidence type="ECO:0000256" key="2">
    <source>
        <dbReference type="ARBA" id="ARBA00023125"/>
    </source>
</evidence>
<sequence>MILEAWGCLRRAIRTDQKRFFFDLGSNNRGYFLRISEAGGELKPLLVSRKIQAQLVMEVDALAGRANHNILDSNHNEKLFQIGLLLTGT</sequence>
<dbReference type="EMBL" id="PYDT01000008">
    <property type="protein sequence ID" value="THU53678.1"/>
    <property type="molecule type" value="Genomic_DNA"/>
</dbReference>
<dbReference type="GO" id="GO:0032422">
    <property type="term" value="F:purine-rich negative regulatory element binding"/>
    <property type="evidence" value="ECO:0007669"/>
    <property type="project" value="InterPro"/>
</dbReference>
<protein>
    <submittedName>
        <fullName evidence="3">Uncharacterized protein</fullName>
    </submittedName>
</protein>
<evidence type="ECO:0000313" key="4">
    <source>
        <dbReference type="Proteomes" id="UP000317650"/>
    </source>
</evidence>
<comment type="similarity">
    <text evidence="1">Belongs to the PUR DNA-binding protein family.</text>
</comment>
<dbReference type="Pfam" id="PF04845">
    <property type="entry name" value="PurA"/>
    <property type="match status" value="1"/>
</dbReference>